<dbReference type="SUPFAM" id="SSF51126">
    <property type="entry name" value="Pectin lyase-like"/>
    <property type="match status" value="1"/>
</dbReference>
<evidence type="ECO:0000313" key="1">
    <source>
        <dbReference type="EMBL" id="RUP44334.1"/>
    </source>
</evidence>
<proteinExistence type="predicted"/>
<dbReference type="OrthoDB" id="509690at2759"/>
<dbReference type="EMBL" id="RBNI01009112">
    <property type="protein sequence ID" value="RUP44334.1"/>
    <property type="molecule type" value="Genomic_DNA"/>
</dbReference>
<name>A0A433D0G9_9FUNG</name>
<reference evidence="1 2" key="1">
    <citation type="journal article" date="2018" name="New Phytol.">
        <title>Phylogenomics of Endogonaceae and evolution of mycorrhizas within Mucoromycota.</title>
        <authorList>
            <person name="Chang Y."/>
            <person name="Desiro A."/>
            <person name="Na H."/>
            <person name="Sandor L."/>
            <person name="Lipzen A."/>
            <person name="Clum A."/>
            <person name="Barry K."/>
            <person name="Grigoriev I.V."/>
            <person name="Martin F.M."/>
            <person name="Stajich J.E."/>
            <person name="Smith M.E."/>
            <person name="Bonito G."/>
            <person name="Spatafora J.W."/>
        </authorList>
    </citation>
    <scope>NUCLEOTIDE SEQUENCE [LARGE SCALE GENOMIC DNA]</scope>
    <source>
        <strain evidence="1 2">GMNB39</strain>
    </source>
</reference>
<accession>A0A433D0G9</accession>
<dbReference type="Gene3D" id="2.160.20.10">
    <property type="entry name" value="Single-stranded right-handed beta-helix, Pectin lyase-like"/>
    <property type="match status" value="1"/>
</dbReference>
<sequence>MASAIANATHAIHTHSMLACPDYTGLLTYPPYNDFNDHLPDFSYAGYNNGFNNLPTNIPVTAFLQPCSVDDPTDDSDRIQLLIDYISALPLTASGFRGALQLSRGTFHLSKTINIQSSGVVIQGDPKGGTHIEVTADPRQFTHLINIEGLPNEPVNARSDVLDEYVPVGGSHVRVAKPELFRSGDHVIVSANFNEEWLHAIGMDYIPSKGDPTKNVRWRPGHFDSFRIVREVDLETGIVALNAPLTVAIAKRWGSGFMRKYIDRRISRVGVQNLAFTLPFNKDRTPDDIMRDEGPTGKKDYRFAGEMFKGYLVRMENAEDCWIQRVSTTWFRNFVTLLGGAISTTIQNCHHLFPQPPPPPTQPRRQPYLCGQSAYELGGQLTLVSHCHADHSMHAYVYMARVPGPNVVHACTASGRMGDVGPHMKWCHGWSGANCLIWNSKVGSGIVVQKPPTAHNFAVGSTDKRGKVRMPDHEWGWWESPDVPVWPDSLYLRQLEERTSRSRHDFKH</sequence>
<protein>
    <submittedName>
        <fullName evidence="1">Uncharacterized protein</fullName>
    </submittedName>
</protein>
<dbReference type="Proteomes" id="UP000268093">
    <property type="component" value="Unassembled WGS sequence"/>
</dbReference>
<dbReference type="InterPro" id="IPR011050">
    <property type="entry name" value="Pectin_lyase_fold/virulence"/>
</dbReference>
<organism evidence="1 2">
    <name type="scientific">Jimgerdemannia flammicorona</name>
    <dbReference type="NCBI Taxonomy" id="994334"/>
    <lineage>
        <taxon>Eukaryota</taxon>
        <taxon>Fungi</taxon>
        <taxon>Fungi incertae sedis</taxon>
        <taxon>Mucoromycota</taxon>
        <taxon>Mucoromycotina</taxon>
        <taxon>Endogonomycetes</taxon>
        <taxon>Endogonales</taxon>
        <taxon>Endogonaceae</taxon>
        <taxon>Jimgerdemannia</taxon>
    </lineage>
</organism>
<comment type="caution">
    <text evidence="1">The sequence shown here is derived from an EMBL/GenBank/DDBJ whole genome shotgun (WGS) entry which is preliminary data.</text>
</comment>
<evidence type="ECO:0000313" key="2">
    <source>
        <dbReference type="Proteomes" id="UP000268093"/>
    </source>
</evidence>
<dbReference type="InterPro" id="IPR012334">
    <property type="entry name" value="Pectin_lyas_fold"/>
</dbReference>
<gene>
    <name evidence="1" type="ORF">BC936DRAFT_149611</name>
</gene>
<dbReference type="AlphaFoldDB" id="A0A433D0G9"/>
<keyword evidence="2" id="KW-1185">Reference proteome</keyword>